<keyword evidence="2" id="KW-0175">Coiled coil</keyword>
<organism evidence="4 5">
    <name type="scientific">Candidatus Avacidaminococcus intestinavium</name>
    <dbReference type="NCBI Taxonomy" id="2840684"/>
    <lineage>
        <taxon>Bacteria</taxon>
        <taxon>Bacillati</taxon>
        <taxon>Bacillota</taxon>
        <taxon>Negativicutes</taxon>
        <taxon>Acidaminococcales</taxon>
        <taxon>Acidaminococcaceae</taxon>
        <taxon>Acidaminococcaceae incertae sedis</taxon>
        <taxon>Candidatus Avacidaminococcus</taxon>
    </lineage>
</organism>
<dbReference type="Proteomes" id="UP000824099">
    <property type="component" value="Unassembled WGS sequence"/>
</dbReference>
<proteinExistence type="inferred from homology"/>
<dbReference type="InterPro" id="IPR006015">
    <property type="entry name" value="Universal_stress_UspA"/>
</dbReference>
<reference evidence="4" key="2">
    <citation type="journal article" date="2021" name="PeerJ">
        <title>Extensive microbial diversity within the chicken gut microbiome revealed by metagenomics and culture.</title>
        <authorList>
            <person name="Gilroy R."/>
            <person name="Ravi A."/>
            <person name="Getino M."/>
            <person name="Pursley I."/>
            <person name="Horton D.L."/>
            <person name="Alikhan N.F."/>
            <person name="Baker D."/>
            <person name="Gharbi K."/>
            <person name="Hall N."/>
            <person name="Watson M."/>
            <person name="Adriaenssens E.M."/>
            <person name="Foster-Nyarko E."/>
            <person name="Jarju S."/>
            <person name="Secka A."/>
            <person name="Antonio M."/>
            <person name="Oren A."/>
            <person name="Chaudhuri R.R."/>
            <person name="La Ragione R."/>
            <person name="Hildebrand F."/>
            <person name="Pallen M.J."/>
        </authorList>
    </citation>
    <scope>NUCLEOTIDE SEQUENCE</scope>
    <source>
        <strain evidence="4">CHK160-1198</strain>
    </source>
</reference>
<name>A0A9D1MQP0_9FIRM</name>
<feature type="domain" description="UspA" evidence="3">
    <location>
        <begin position="4"/>
        <end position="135"/>
    </location>
</feature>
<dbReference type="Gene3D" id="3.40.50.620">
    <property type="entry name" value="HUPs"/>
    <property type="match status" value="2"/>
</dbReference>
<feature type="domain" description="UspA" evidence="3">
    <location>
        <begin position="148"/>
        <end position="275"/>
    </location>
</feature>
<dbReference type="InterPro" id="IPR006016">
    <property type="entry name" value="UspA"/>
</dbReference>
<dbReference type="AlphaFoldDB" id="A0A9D1MQP0"/>
<comment type="caution">
    <text evidence="4">The sequence shown here is derived from an EMBL/GenBank/DDBJ whole genome shotgun (WGS) entry which is preliminary data.</text>
</comment>
<dbReference type="PANTHER" id="PTHR46268:SF26">
    <property type="entry name" value="UNIVERSAL STRESS PROTEIN MJ0577"/>
    <property type="match status" value="1"/>
</dbReference>
<dbReference type="SUPFAM" id="SSF52402">
    <property type="entry name" value="Adenine nucleotide alpha hydrolases-like"/>
    <property type="match status" value="2"/>
</dbReference>
<comment type="similarity">
    <text evidence="1">Belongs to the universal stress protein A family.</text>
</comment>
<evidence type="ECO:0000313" key="5">
    <source>
        <dbReference type="Proteomes" id="UP000824099"/>
    </source>
</evidence>
<evidence type="ECO:0000256" key="1">
    <source>
        <dbReference type="ARBA" id="ARBA00008791"/>
    </source>
</evidence>
<dbReference type="PANTHER" id="PTHR46268">
    <property type="entry name" value="STRESS RESPONSE PROTEIN NHAX"/>
    <property type="match status" value="1"/>
</dbReference>
<sequence>MNSFNKVMLATDLSEKAAALPSCVFELCPDTETEIIVAHIITDDEDADPHGSSYQQAQLRLKKYEEDLKRAGYDKTSIIIGYGEAVVELETFVASYQPDLLLLASHEKGFLRRALQGSTTFELAGRTACPLFILKTESEVSGPNNLLKKVLVPTDFSKESLAALNVIRNLREQIEEVVFVHVLEKKRNEEELEDKVQKTEQKLNELAEEVRIFGMNSSVRVAKGKASKQTLKVADATKASLIVLAKVGLGFEQGLAMGSTAQNLALHSEQSLLLLPSLDETSEDEI</sequence>
<dbReference type="InterPro" id="IPR014729">
    <property type="entry name" value="Rossmann-like_a/b/a_fold"/>
</dbReference>
<dbReference type="EMBL" id="DVNI01000128">
    <property type="protein sequence ID" value="HIU64855.1"/>
    <property type="molecule type" value="Genomic_DNA"/>
</dbReference>
<gene>
    <name evidence="4" type="ORF">IAB06_07480</name>
</gene>
<evidence type="ECO:0000259" key="3">
    <source>
        <dbReference type="Pfam" id="PF00582"/>
    </source>
</evidence>
<dbReference type="CDD" id="cd00293">
    <property type="entry name" value="USP-like"/>
    <property type="match status" value="2"/>
</dbReference>
<evidence type="ECO:0000313" key="4">
    <source>
        <dbReference type="EMBL" id="HIU64855.1"/>
    </source>
</evidence>
<feature type="coiled-coil region" evidence="2">
    <location>
        <begin position="182"/>
        <end position="209"/>
    </location>
</feature>
<reference evidence="4" key="1">
    <citation type="submission" date="2020-10" db="EMBL/GenBank/DDBJ databases">
        <authorList>
            <person name="Gilroy R."/>
        </authorList>
    </citation>
    <scope>NUCLEOTIDE SEQUENCE</scope>
    <source>
        <strain evidence="4">CHK160-1198</strain>
    </source>
</reference>
<dbReference type="PRINTS" id="PR01438">
    <property type="entry name" value="UNVRSLSTRESS"/>
</dbReference>
<dbReference type="Pfam" id="PF00582">
    <property type="entry name" value="Usp"/>
    <property type="match status" value="2"/>
</dbReference>
<evidence type="ECO:0000256" key="2">
    <source>
        <dbReference type="SAM" id="Coils"/>
    </source>
</evidence>
<protein>
    <submittedName>
        <fullName evidence="4">Universal stress protein</fullName>
    </submittedName>
</protein>
<accession>A0A9D1MQP0</accession>